<reference evidence="12" key="2">
    <citation type="submission" date="2019-11" db="UniProtKB">
        <authorList>
            <consortium name="WormBaseParasite"/>
        </authorList>
    </citation>
    <scope>IDENTIFICATION</scope>
</reference>
<dbReference type="Pfam" id="PF09816">
    <property type="entry name" value="EAF"/>
    <property type="match status" value="1"/>
</dbReference>
<dbReference type="OrthoDB" id="125903at2759"/>
<feature type="domain" description="Transcription elongation factor Eaf N-terminal" evidence="9">
    <location>
        <begin position="7"/>
        <end position="105"/>
    </location>
</feature>
<keyword evidence="7" id="KW-0539">Nucleus</keyword>
<evidence type="ECO:0000256" key="2">
    <source>
        <dbReference type="ARBA" id="ARBA00007798"/>
    </source>
</evidence>
<dbReference type="STRING" id="53468.A0A0R3UHW0"/>
<feature type="compositionally biased region" description="Low complexity" evidence="8">
    <location>
        <begin position="178"/>
        <end position="188"/>
    </location>
</feature>
<keyword evidence="6" id="KW-0804">Transcription</keyword>
<dbReference type="InterPro" id="IPR019194">
    <property type="entry name" value="Tscrpt_elong_fac_Eaf_N"/>
</dbReference>
<proteinExistence type="inferred from homology"/>
<feature type="compositionally biased region" description="Polar residues" evidence="8">
    <location>
        <begin position="196"/>
        <end position="206"/>
    </location>
</feature>
<gene>
    <name evidence="10" type="ORF">MCOS_LOCUS6964</name>
</gene>
<evidence type="ECO:0000256" key="6">
    <source>
        <dbReference type="ARBA" id="ARBA00023163"/>
    </source>
</evidence>
<keyword evidence="3" id="KW-0597">Phosphoprotein</keyword>
<evidence type="ECO:0000256" key="8">
    <source>
        <dbReference type="SAM" id="MobiDB-lite"/>
    </source>
</evidence>
<dbReference type="GO" id="GO:0006368">
    <property type="term" value="P:transcription elongation by RNA polymerase II"/>
    <property type="evidence" value="ECO:0007669"/>
    <property type="project" value="InterPro"/>
</dbReference>
<dbReference type="PANTHER" id="PTHR15970:SF2">
    <property type="entry name" value="ELL-ASSOCIATED FACTOR EAF"/>
    <property type="match status" value="1"/>
</dbReference>
<accession>A0A0R3UHW0</accession>
<protein>
    <submittedName>
        <fullName evidence="12">EAF domain-containing protein</fullName>
    </submittedName>
</protein>
<evidence type="ECO:0000313" key="12">
    <source>
        <dbReference type="WBParaSite" id="MCU_002892-RA"/>
    </source>
</evidence>
<dbReference type="PANTHER" id="PTHR15970">
    <property type="entry name" value="ELL-ASSOCIATED FACTOR EAF"/>
    <property type="match status" value="1"/>
</dbReference>
<evidence type="ECO:0000313" key="10">
    <source>
        <dbReference type="EMBL" id="VDD80961.1"/>
    </source>
</evidence>
<name>A0A0R3UHW0_MESCO</name>
<dbReference type="AlphaFoldDB" id="A0A0R3UHW0"/>
<comment type="subcellular location">
    <subcellularLocation>
        <location evidence="1">Nucleus</location>
    </subcellularLocation>
</comment>
<evidence type="ECO:0000259" key="9">
    <source>
        <dbReference type="Pfam" id="PF09816"/>
    </source>
</evidence>
<evidence type="ECO:0000256" key="3">
    <source>
        <dbReference type="ARBA" id="ARBA00022553"/>
    </source>
</evidence>
<dbReference type="WBParaSite" id="MCU_002892-RA">
    <property type="protein sequence ID" value="MCU_002892-RA"/>
    <property type="gene ID" value="MCU_002892"/>
</dbReference>
<evidence type="ECO:0000256" key="1">
    <source>
        <dbReference type="ARBA" id="ARBA00004123"/>
    </source>
</evidence>
<comment type="similarity">
    <text evidence="2">Belongs to the EAF family.</text>
</comment>
<feature type="compositionally biased region" description="Polar residues" evidence="8">
    <location>
        <begin position="115"/>
        <end position="132"/>
    </location>
</feature>
<dbReference type="GO" id="GO:0003711">
    <property type="term" value="F:transcription elongation factor activity"/>
    <property type="evidence" value="ECO:0007669"/>
    <property type="project" value="TreeGrafter"/>
</dbReference>
<dbReference type="InterPro" id="IPR027093">
    <property type="entry name" value="EAF_fam"/>
</dbReference>
<keyword evidence="5" id="KW-0010">Activator</keyword>
<sequence>MPLQGTYEVKLGQSFIDPSQNYFMTMRCNFLPASVDKDQPGTIKINDDNEVGVRLPNVPGAEQPSTLFKGNIRPVQKECILIYNKATNELTLERISKAAQLKKIRDGSSCKRPKVSQQPPVVPNPTTASGQVSKPKVRTMSESSSDEDKHPSKPKPKSPLLHRPPAVVSNSQTILKRSTLSSSSSSSDSEGEVPNSPVQKFGNRQPSSLSSLSDIDDTKVPQSQAKPALNLDLQSSASLQRALVANDLHLSESESDDDSL</sequence>
<evidence type="ECO:0000313" key="11">
    <source>
        <dbReference type="Proteomes" id="UP000267029"/>
    </source>
</evidence>
<keyword evidence="11" id="KW-1185">Reference proteome</keyword>
<dbReference type="EMBL" id="UXSR01005311">
    <property type="protein sequence ID" value="VDD80961.1"/>
    <property type="molecule type" value="Genomic_DNA"/>
</dbReference>
<keyword evidence="4" id="KW-0805">Transcription regulation</keyword>
<dbReference type="Proteomes" id="UP000267029">
    <property type="component" value="Unassembled WGS sequence"/>
</dbReference>
<dbReference type="GO" id="GO:0032783">
    <property type="term" value="C:super elongation complex"/>
    <property type="evidence" value="ECO:0007669"/>
    <property type="project" value="InterPro"/>
</dbReference>
<organism evidence="12">
    <name type="scientific">Mesocestoides corti</name>
    <name type="common">Flatworm</name>
    <dbReference type="NCBI Taxonomy" id="53468"/>
    <lineage>
        <taxon>Eukaryota</taxon>
        <taxon>Metazoa</taxon>
        <taxon>Spiralia</taxon>
        <taxon>Lophotrochozoa</taxon>
        <taxon>Platyhelminthes</taxon>
        <taxon>Cestoda</taxon>
        <taxon>Eucestoda</taxon>
        <taxon>Cyclophyllidea</taxon>
        <taxon>Mesocestoididae</taxon>
        <taxon>Mesocestoides</taxon>
    </lineage>
</organism>
<evidence type="ECO:0000256" key="5">
    <source>
        <dbReference type="ARBA" id="ARBA00023159"/>
    </source>
</evidence>
<evidence type="ECO:0000256" key="4">
    <source>
        <dbReference type="ARBA" id="ARBA00023015"/>
    </source>
</evidence>
<reference evidence="10 11" key="1">
    <citation type="submission" date="2018-10" db="EMBL/GenBank/DDBJ databases">
        <authorList>
            <consortium name="Pathogen Informatics"/>
        </authorList>
    </citation>
    <scope>NUCLEOTIDE SEQUENCE [LARGE SCALE GENOMIC DNA]</scope>
</reference>
<evidence type="ECO:0000256" key="7">
    <source>
        <dbReference type="ARBA" id="ARBA00023242"/>
    </source>
</evidence>
<feature type="region of interest" description="Disordered" evidence="8">
    <location>
        <begin position="104"/>
        <end position="232"/>
    </location>
</feature>